<dbReference type="Proteomes" id="UP000015503">
    <property type="component" value="Chromosome"/>
</dbReference>
<evidence type="ECO:0000313" key="2">
    <source>
        <dbReference type="EMBL" id="BAN47261.1"/>
    </source>
</evidence>
<proteinExistence type="predicted"/>
<keyword evidence="1" id="KW-0732">Signal</keyword>
<keyword evidence="3" id="KW-1185">Reference proteome</keyword>
<reference evidence="2 3" key="1">
    <citation type="journal article" date="2013" name="Genome Announc.">
        <title>Complete Genome Sequence of the Carbazole Degrader Pseudomonas resinovorans Strain CA10 (NBRC 106553).</title>
        <authorList>
            <person name="Shintani M."/>
            <person name="Hosoyama A."/>
            <person name="Ohji S."/>
            <person name="Tsuchikane K."/>
            <person name="Takarada H."/>
            <person name="Yamazoe A."/>
            <person name="Fujita N."/>
            <person name="Nojiri H."/>
        </authorList>
    </citation>
    <scope>NUCLEOTIDE SEQUENCE [LARGE SCALE GENOMIC DNA]</scope>
    <source>
        <strain evidence="2 3">NBRC 106553</strain>
    </source>
</reference>
<dbReference type="eggNOG" id="ENOG5031HIH">
    <property type="taxonomic scope" value="Bacteria"/>
</dbReference>
<feature type="signal peptide" evidence="1">
    <location>
        <begin position="1"/>
        <end position="24"/>
    </location>
</feature>
<dbReference type="KEGG" id="pre:PCA10_15290"/>
<accession>S6AT02</accession>
<name>S6AT02_METRE</name>
<dbReference type="PATRIC" id="fig|1245471.3.peg.1551"/>
<gene>
    <name evidence="2" type="ORF">PCA10_15290</name>
</gene>
<feature type="chain" id="PRO_5004545825" evidence="1">
    <location>
        <begin position="25"/>
        <end position="104"/>
    </location>
</feature>
<protein>
    <submittedName>
        <fullName evidence="2">Uncharacterized protein</fullName>
    </submittedName>
</protein>
<dbReference type="AlphaFoldDB" id="S6AT02"/>
<dbReference type="RefSeq" id="WP_016491463.1">
    <property type="nucleotide sequence ID" value="NC_021499.1"/>
</dbReference>
<evidence type="ECO:0000256" key="1">
    <source>
        <dbReference type="SAM" id="SignalP"/>
    </source>
</evidence>
<dbReference type="EMBL" id="AP013068">
    <property type="protein sequence ID" value="BAN47261.1"/>
    <property type="molecule type" value="Genomic_DNA"/>
</dbReference>
<organism evidence="2 3">
    <name type="scientific">Metapseudomonas resinovorans NBRC 106553</name>
    <dbReference type="NCBI Taxonomy" id="1245471"/>
    <lineage>
        <taxon>Bacteria</taxon>
        <taxon>Pseudomonadati</taxon>
        <taxon>Pseudomonadota</taxon>
        <taxon>Gammaproteobacteria</taxon>
        <taxon>Pseudomonadales</taxon>
        <taxon>Pseudomonadaceae</taxon>
        <taxon>Metapseudomonas</taxon>
    </lineage>
</organism>
<evidence type="ECO:0000313" key="3">
    <source>
        <dbReference type="Proteomes" id="UP000015503"/>
    </source>
</evidence>
<sequence length="104" mass="11666">MPYSFRLIAAVAMLASGVLPVTHAADSAIQAHCHEKWSGDAMRAYCLEEQHQAAEMVTHYSGPIRSRCESEWRNDFHMVLFCIREQQPLPQVASPEHQANSATN</sequence>
<dbReference type="OrthoDB" id="6902924at2"/>
<dbReference type="HOGENOM" id="CLU_2247771_0_0_6"/>